<dbReference type="InterPro" id="IPR000757">
    <property type="entry name" value="Beta-glucanase-like"/>
</dbReference>
<dbReference type="SUPFAM" id="SSF54106">
    <property type="entry name" value="LysM domain"/>
    <property type="match status" value="2"/>
</dbReference>
<dbReference type="Pfam" id="PF00722">
    <property type="entry name" value="Glyco_hydro_16"/>
    <property type="match status" value="1"/>
</dbReference>
<feature type="region of interest" description="Disordered" evidence="1">
    <location>
        <begin position="334"/>
        <end position="357"/>
    </location>
</feature>
<reference evidence="4 5" key="1">
    <citation type="submission" date="2013-03" db="EMBL/GenBank/DDBJ databases">
        <title>The Genome Sequence of Capronia coronata CBS 617.96.</title>
        <authorList>
            <consortium name="The Broad Institute Genomics Platform"/>
            <person name="Cuomo C."/>
            <person name="de Hoog S."/>
            <person name="Gorbushina A."/>
            <person name="Walker B."/>
            <person name="Young S.K."/>
            <person name="Zeng Q."/>
            <person name="Gargeya S."/>
            <person name="Fitzgerald M."/>
            <person name="Haas B."/>
            <person name="Abouelleil A."/>
            <person name="Allen A.W."/>
            <person name="Alvarado L."/>
            <person name="Arachchi H.M."/>
            <person name="Berlin A.M."/>
            <person name="Chapman S.B."/>
            <person name="Gainer-Dewar J."/>
            <person name="Goldberg J."/>
            <person name="Griggs A."/>
            <person name="Gujja S."/>
            <person name="Hansen M."/>
            <person name="Howarth C."/>
            <person name="Imamovic A."/>
            <person name="Ireland A."/>
            <person name="Larimer J."/>
            <person name="McCowan C."/>
            <person name="Murphy C."/>
            <person name="Pearson M."/>
            <person name="Poon T.W."/>
            <person name="Priest M."/>
            <person name="Roberts A."/>
            <person name="Saif S."/>
            <person name="Shea T."/>
            <person name="Sisk P."/>
            <person name="Sykes S."/>
            <person name="Wortman J."/>
            <person name="Nusbaum C."/>
            <person name="Birren B."/>
        </authorList>
    </citation>
    <scope>NUCLEOTIDE SEQUENCE [LARGE SCALE GENOMIC DNA]</scope>
    <source>
        <strain evidence="4 5">CBS 617.96</strain>
    </source>
</reference>
<dbReference type="PANTHER" id="PTHR10963">
    <property type="entry name" value="GLYCOSYL HYDROLASE-RELATED"/>
    <property type="match status" value="1"/>
</dbReference>
<dbReference type="HOGENOM" id="CLU_353743_0_0_1"/>
<feature type="domain" description="GH16" evidence="2">
    <location>
        <begin position="1"/>
        <end position="194"/>
    </location>
</feature>
<organism evidence="4 5">
    <name type="scientific">Capronia coronata CBS 617.96</name>
    <dbReference type="NCBI Taxonomy" id="1182541"/>
    <lineage>
        <taxon>Eukaryota</taxon>
        <taxon>Fungi</taxon>
        <taxon>Dikarya</taxon>
        <taxon>Ascomycota</taxon>
        <taxon>Pezizomycotina</taxon>
        <taxon>Eurotiomycetes</taxon>
        <taxon>Chaetothyriomycetidae</taxon>
        <taxon>Chaetothyriales</taxon>
        <taxon>Herpotrichiellaceae</taxon>
        <taxon>Capronia</taxon>
    </lineage>
</organism>
<dbReference type="GO" id="GO:0004553">
    <property type="term" value="F:hydrolase activity, hydrolyzing O-glycosyl compounds"/>
    <property type="evidence" value="ECO:0007669"/>
    <property type="project" value="InterPro"/>
</dbReference>
<dbReference type="GO" id="GO:0005975">
    <property type="term" value="P:carbohydrate metabolic process"/>
    <property type="evidence" value="ECO:0007669"/>
    <property type="project" value="InterPro"/>
</dbReference>
<dbReference type="AlphaFoldDB" id="W9YSZ9"/>
<accession>W9YSZ9</accession>
<dbReference type="RefSeq" id="XP_007724832.1">
    <property type="nucleotide sequence ID" value="XM_007726642.1"/>
</dbReference>
<proteinExistence type="predicted"/>
<dbReference type="EMBL" id="AMWN01000005">
    <property type="protein sequence ID" value="EXJ85394.1"/>
    <property type="molecule type" value="Genomic_DNA"/>
</dbReference>
<dbReference type="SUPFAM" id="SSF49899">
    <property type="entry name" value="Concanavalin A-like lectins/glucanases"/>
    <property type="match status" value="1"/>
</dbReference>
<feature type="compositionally biased region" description="Low complexity" evidence="1">
    <location>
        <begin position="495"/>
        <end position="580"/>
    </location>
</feature>
<dbReference type="GO" id="GO:0031505">
    <property type="term" value="P:fungal-type cell wall organization"/>
    <property type="evidence" value="ECO:0007669"/>
    <property type="project" value="TreeGrafter"/>
</dbReference>
<evidence type="ECO:0000259" key="2">
    <source>
        <dbReference type="PROSITE" id="PS51762"/>
    </source>
</evidence>
<dbReference type="GO" id="GO:0009277">
    <property type="term" value="C:fungal-type cell wall"/>
    <property type="evidence" value="ECO:0007669"/>
    <property type="project" value="TreeGrafter"/>
</dbReference>
<feature type="region of interest" description="Disordered" evidence="1">
    <location>
        <begin position="440"/>
        <end position="479"/>
    </location>
</feature>
<dbReference type="STRING" id="1182541.W9YSZ9"/>
<feature type="region of interest" description="Disordered" evidence="1">
    <location>
        <begin position="290"/>
        <end position="318"/>
    </location>
</feature>
<dbReference type="GeneID" id="19160631"/>
<sequence length="710" mass="72948">MDFAQQTTTPSDWILADFAKVDYGAPNGANFTFAKRYDAPYIWSRFYVLFGRIEVVLKAAPGAGIITGAVMMSDDMDEIDWEFSGNNFAGANGKVQTNFFGKGVTGYYDRGTTPAVNAPQDQFHTYALDWSPDALIWSIDGQNVRTLKNTHATSGEYQFPQSPSRLHLGVWCAGDPDNNGATVAWGGGYTNFSQAPFSAYVKSVKVTTPNPCSSWQYPSPFDGTYKSVLCTNQTITNNLPCTYAVVQGDDGYKIAKTLGVAFDALKTANANLNWDTLLVGQALNVPGGNCTMSSSTSSPSATSNRSPSPSSNSTSSTSTVTVVSSTISSITLTSTTSTADNSSAPASSSSPSTSSSSVSTISAVITSSSLNTSVMSSPTPNSASVQLPLPTSYTVVAGDYGYAIATKLGFTFDDLKAANPGLDWDKLQIGQNLNLPGQVSASAASSTQSAASDQTSSQSTTPGAMSASPTGTASDDSTSTTAAASSISAAASSTGHAVDSGSKASSSCPASSSQPGSTPTTAASASNSSDTSGSSSEPVSSENVTVSPTKATTPAMTGPTAPSSPAISTSSAPTTKTAASNTQGTAPSVTPVHSSISSPDKVSPATPASASKMIRNQDNCLRNMIDARYSSSMLAFCSTYSTKGSNAAAVPTFLGGCPKDDKRVSSACTCLVSSFAPPTGTPAITTPALRAGTPSWRLKRSPLRWDRVRA</sequence>
<dbReference type="Pfam" id="PF01476">
    <property type="entry name" value="LysM"/>
    <property type="match status" value="2"/>
</dbReference>
<keyword evidence="5" id="KW-1185">Reference proteome</keyword>
<evidence type="ECO:0000313" key="4">
    <source>
        <dbReference type="EMBL" id="EXJ85394.1"/>
    </source>
</evidence>
<dbReference type="InterPro" id="IPR050546">
    <property type="entry name" value="Glycosyl_Hydrlase_16"/>
</dbReference>
<protein>
    <recommendedName>
        <fullName evidence="6">Murein transglycosylase</fullName>
    </recommendedName>
</protein>
<dbReference type="CDD" id="cd00118">
    <property type="entry name" value="LysM"/>
    <property type="match status" value="2"/>
</dbReference>
<dbReference type="eggNOG" id="ENOG502SHSS">
    <property type="taxonomic scope" value="Eukaryota"/>
</dbReference>
<dbReference type="OrthoDB" id="4781at2759"/>
<evidence type="ECO:0000313" key="5">
    <source>
        <dbReference type="Proteomes" id="UP000019484"/>
    </source>
</evidence>
<dbReference type="Proteomes" id="UP000019484">
    <property type="component" value="Unassembled WGS sequence"/>
</dbReference>
<gene>
    <name evidence="4" type="ORF">A1O1_05758</name>
</gene>
<dbReference type="InterPro" id="IPR036779">
    <property type="entry name" value="LysM_dom_sf"/>
</dbReference>
<evidence type="ECO:0000259" key="3">
    <source>
        <dbReference type="PROSITE" id="PS51782"/>
    </source>
</evidence>
<dbReference type="InterPro" id="IPR013320">
    <property type="entry name" value="ConA-like_dom_sf"/>
</dbReference>
<dbReference type="PROSITE" id="PS51782">
    <property type="entry name" value="LYSM"/>
    <property type="match status" value="2"/>
</dbReference>
<dbReference type="Gene3D" id="2.60.120.200">
    <property type="match status" value="1"/>
</dbReference>
<feature type="domain" description="LysM" evidence="3">
    <location>
        <begin position="391"/>
        <end position="435"/>
    </location>
</feature>
<feature type="region of interest" description="Disordered" evidence="1">
    <location>
        <begin position="495"/>
        <end position="611"/>
    </location>
</feature>
<evidence type="ECO:0000256" key="1">
    <source>
        <dbReference type="SAM" id="MobiDB-lite"/>
    </source>
</evidence>
<name>W9YSZ9_9EURO</name>
<dbReference type="GO" id="GO:0016757">
    <property type="term" value="F:glycosyltransferase activity"/>
    <property type="evidence" value="ECO:0007669"/>
    <property type="project" value="TreeGrafter"/>
</dbReference>
<feature type="compositionally biased region" description="Low complexity" evidence="1">
    <location>
        <begin position="293"/>
        <end position="318"/>
    </location>
</feature>
<dbReference type="InterPro" id="IPR018392">
    <property type="entry name" value="LysM"/>
</dbReference>
<evidence type="ECO:0008006" key="6">
    <source>
        <dbReference type="Google" id="ProtNLM"/>
    </source>
</evidence>
<feature type="domain" description="LysM" evidence="3">
    <location>
        <begin position="241"/>
        <end position="285"/>
    </location>
</feature>
<dbReference type="PANTHER" id="PTHR10963:SF68">
    <property type="entry name" value="GLYCOSIDASE CRH1-RELATED"/>
    <property type="match status" value="1"/>
</dbReference>
<dbReference type="SMART" id="SM00257">
    <property type="entry name" value="LysM"/>
    <property type="match status" value="2"/>
</dbReference>
<dbReference type="PROSITE" id="PS51762">
    <property type="entry name" value="GH16_2"/>
    <property type="match status" value="1"/>
</dbReference>
<dbReference type="Gene3D" id="3.10.350.10">
    <property type="entry name" value="LysM domain"/>
    <property type="match status" value="2"/>
</dbReference>
<comment type="caution">
    <text evidence="4">The sequence shown here is derived from an EMBL/GenBank/DDBJ whole genome shotgun (WGS) entry which is preliminary data.</text>
</comment>
<feature type="compositionally biased region" description="Polar residues" evidence="1">
    <location>
        <begin position="581"/>
        <end position="611"/>
    </location>
</feature>